<evidence type="ECO:0000256" key="1">
    <source>
        <dbReference type="SAM" id="MobiDB-lite"/>
    </source>
</evidence>
<name>A0A1Y4ISP1_PARDI</name>
<protein>
    <submittedName>
        <fullName evidence="2">Uncharacterized protein</fullName>
    </submittedName>
</protein>
<sequence>MSRQDVYSLLLPFIPSDYHFLEARHRHRLFLPCKGTADERLTKYRRATLLKFDENFPKSQIPVFHKISSAVPCLRFLLPPSGIAHKNRPCGGLKSSEQREIKKRNDDNNRTNYRSSHRIGLASIDNEVRK</sequence>
<feature type="region of interest" description="Disordered" evidence="1">
    <location>
        <begin position="87"/>
        <end position="118"/>
    </location>
</feature>
<dbReference type="EMBL" id="NFJX01000002">
    <property type="protein sequence ID" value="OUP21970.1"/>
    <property type="molecule type" value="Genomic_DNA"/>
</dbReference>
<organism evidence="2 3">
    <name type="scientific">Parabacteroides distasonis</name>
    <dbReference type="NCBI Taxonomy" id="823"/>
    <lineage>
        <taxon>Bacteria</taxon>
        <taxon>Pseudomonadati</taxon>
        <taxon>Bacteroidota</taxon>
        <taxon>Bacteroidia</taxon>
        <taxon>Bacteroidales</taxon>
        <taxon>Tannerellaceae</taxon>
        <taxon>Parabacteroides</taxon>
    </lineage>
</organism>
<comment type="caution">
    <text evidence="2">The sequence shown here is derived from an EMBL/GenBank/DDBJ whole genome shotgun (WGS) entry which is preliminary data.</text>
</comment>
<evidence type="ECO:0000313" key="2">
    <source>
        <dbReference type="EMBL" id="OUP21970.1"/>
    </source>
</evidence>
<proteinExistence type="predicted"/>
<reference evidence="3" key="1">
    <citation type="submission" date="2017-04" db="EMBL/GenBank/DDBJ databases">
        <title>Function of individual gut microbiota members based on whole genome sequencing of pure cultures obtained from chicken caecum.</title>
        <authorList>
            <person name="Medvecky M."/>
            <person name="Cejkova D."/>
            <person name="Polansky O."/>
            <person name="Karasova D."/>
            <person name="Kubasova T."/>
            <person name="Cizek A."/>
            <person name="Rychlik I."/>
        </authorList>
    </citation>
    <scope>NUCLEOTIDE SEQUENCE [LARGE SCALE GENOMIC DNA]</scope>
    <source>
        <strain evidence="3">An199</strain>
    </source>
</reference>
<dbReference type="Proteomes" id="UP000195950">
    <property type="component" value="Unassembled WGS sequence"/>
</dbReference>
<accession>A0A1Y4ISP1</accession>
<dbReference type="AlphaFoldDB" id="A0A1Y4ISP1"/>
<feature type="compositionally biased region" description="Basic and acidic residues" evidence="1">
    <location>
        <begin position="96"/>
        <end position="109"/>
    </location>
</feature>
<gene>
    <name evidence="2" type="ORF">B5F32_03010</name>
</gene>
<evidence type="ECO:0000313" key="3">
    <source>
        <dbReference type="Proteomes" id="UP000195950"/>
    </source>
</evidence>